<dbReference type="STRING" id="463025.BAU08_13500"/>
<accession>A0A193FX72</accession>
<dbReference type="InterPro" id="IPR012338">
    <property type="entry name" value="Beta-lactam/transpept-like"/>
</dbReference>
<dbReference type="AlphaFoldDB" id="A0A193FX72"/>
<dbReference type="PANTHER" id="PTHR46825:SF15">
    <property type="entry name" value="BETA-LACTAMASE-RELATED DOMAIN-CONTAINING PROTEIN"/>
    <property type="match status" value="1"/>
</dbReference>
<organism evidence="4 5">
    <name type="scientific">Bordetella bronchialis</name>
    <dbReference type="NCBI Taxonomy" id="463025"/>
    <lineage>
        <taxon>Bacteria</taxon>
        <taxon>Pseudomonadati</taxon>
        <taxon>Pseudomonadota</taxon>
        <taxon>Betaproteobacteria</taxon>
        <taxon>Burkholderiales</taxon>
        <taxon>Alcaligenaceae</taxon>
        <taxon>Bordetella</taxon>
    </lineage>
</organism>
<dbReference type="Proteomes" id="UP000092213">
    <property type="component" value="Chromosome"/>
</dbReference>
<sequence length="513" mass="55695">MKRLLPWMAAACMATSAQAYNLDVGGAASRQAVTPQDVERILPQFEAYAQDLLKRSGVPGIAVGILAGGKTVLARGWGVGDVREGKPVTADTVFPLASVSKALAGASVAALVGEGKLDWNAKVSSLVPDIRFQDPYVTSEMTLRDLLAQRTGYAPFYGEDLDLVFGYGRQEVFRRLRNLPPATAFRTQYAYSNWNLTLAGEVAAQSAGMHWEDLVRQKIIQPLGMQRTVASYKEYMALPDRVAPHVVEGGHARAETLASRDAQAPAGGVSSTVNDMLRWLAFEIDGGKFADKQIVAESALRETQAPQSIVSAGFPPIHYGLGLEVRNDHGRKELEHNGGFEEGINTRIAFLPDERLGIVILTNAPPMGIPEALEYKLQTLLFKDRPDVDTWPELAEKWRQALQSLLDRPGRLHGRPPAGAQTALDARRYAGRYSHPYYGDIVVSAKGGALEMRAGAAAPRPLQHWQGDTFRVPALEDAAMTFVLGSDGTSRALTLSALDDVPDALFVRGDDKP</sequence>
<keyword evidence="1" id="KW-0732">Signal</keyword>
<evidence type="ECO:0000259" key="3">
    <source>
        <dbReference type="Pfam" id="PF11954"/>
    </source>
</evidence>
<dbReference type="SUPFAM" id="SSF56601">
    <property type="entry name" value="beta-lactamase/transpeptidase-like"/>
    <property type="match status" value="1"/>
</dbReference>
<dbReference type="InterPro" id="IPR021860">
    <property type="entry name" value="Peptidase_S12_Pab87-rel_C"/>
</dbReference>
<evidence type="ECO:0000313" key="4">
    <source>
        <dbReference type="EMBL" id="ANN72220.1"/>
    </source>
</evidence>
<evidence type="ECO:0000256" key="1">
    <source>
        <dbReference type="SAM" id="SignalP"/>
    </source>
</evidence>
<proteinExistence type="predicted"/>
<evidence type="ECO:0000313" key="5">
    <source>
        <dbReference type="Proteomes" id="UP000092213"/>
    </source>
</evidence>
<feature type="domain" description="Peptidase S12 Pab87-related C-terminal" evidence="3">
    <location>
        <begin position="416"/>
        <end position="496"/>
    </location>
</feature>
<feature type="chain" id="PRO_5008258416" description="Serine hydrolase" evidence="1">
    <location>
        <begin position="20"/>
        <end position="513"/>
    </location>
</feature>
<dbReference type="Gene3D" id="3.40.710.10">
    <property type="entry name" value="DD-peptidase/beta-lactamase superfamily"/>
    <property type="match status" value="1"/>
</dbReference>
<dbReference type="InterPro" id="IPR050491">
    <property type="entry name" value="AmpC-like"/>
</dbReference>
<dbReference type="InterPro" id="IPR001466">
    <property type="entry name" value="Beta-lactam-related"/>
</dbReference>
<name>A0A193FX72_9BORD</name>
<reference evidence="4 5" key="1">
    <citation type="submission" date="2016-06" db="EMBL/GenBank/DDBJ databases">
        <title>Complete genome sequences of Bordetella bronchialis and Bordetella flabilis.</title>
        <authorList>
            <person name="LiPuma J.J."/>
            <person name="Spilker T."/>
        </authorList>
    </citation>
    <scope>NUCLEOTIDE SEQUENCE [LARGE SCALE GENOMIC DNA]</scope>
    <source>
        <strain evidence="4 5">AU17976</strain>
    </source>
</reference>
<feature type="domain" description="Beta-lactamase-related" evidence="2">
    <location>
        <begin position="45"/>
        <end position="366"/>
    </location>
</feature>
<dbReference type="EMBL" id="CP016171">
    <property type="protein sequence ID" value="ANN72220.1"/>
    <property type="molecule type" value="Genomic_DNA"/>
</dbReference>
<dbReference type="Pfam" id="PF11954">
    <property type="entry name" value="DUF3471"/>
    <property type="match status" value="1"/>
</dbReference>
<protein>
    <recommendedName>
        <fullName evidence="6">Serine hydrolase</fullName>
    </recommendedName>
</protein>
<gene>
    <name evidence="4" type="ORF">BAU08_13500</name>
</gene>
<dbReference type="PANTHER" id="PTHR46825">
    <property type="entry name" value="D-ALANYL-D-ALANINE-CARBOXYPEPTIDASE/ENDOPEPTIDASE AMPH"/>
    <property type="match status" value="1"/>
</dbReference>
<feature type="signal peptide" evidence="1">
    <location>
        <begin position="1"/>
        <end position="19"/>
    </location>
</feature>
<evidence type="ECO:0008006" key="6">
    <source>
        <dbReference type="Google" id="ProtNLM"/>
    </source>
</evidence>
<dbReference type="Gene3D" id="2.40.128.600">
    <property type="match status" value="1"/>
</dbReference>
<evidence type="ECO:0000259" key="2">
    <source>
        <dbReference type="Pfam" id="PF00144"/>
    </source>
</evidence>
<dbReference type="Pfam" id="PF00144">
    <property type="entry name" value="Beta-lactamase"/>
    <property type="match status" value="1"/>
</dbReference>